<dbReference type="Proteomes" id="UP000179807">
    <property type="component" value="Unassembled WGS sequence"/>
</dbReference>
<dbReference type="SMART" id="SM00028">
    <property type="entry name" value="TPR"/>
    <property type="match status" value="7"/>
</dbReference>
<dbReference type="GO" id="GO:0061512">
    <property type="term" value="P:protein localization to cilium"/>
    <property type="evidence" value="ECO:0007669"/>
    <property type="project" value="TreeGrafter"/>
</dbReference>
<dbReference type="Pfam" id="PF25058">
    <property type="entry name" value="ARM_TT21"/>
    <property type="match status" value="1"/>
</dbReference>
<dbReference type="PANTHER" id="PTHR14699">
    <property type="entry name" value="STI2 PROTEIN-RELATED"/>
    <property type="match status" value="1"/>
</dbReference>
<dbReference type="InterPro" id="IPR019734">
    <property type="entry name" value="TPR_rpt"/>
</dbReference>
<feature type="domain" description="Tetratricopeptide repeat protein 21A/21B fifth ARM repeats" evidence="5">
    <location>
        <begin position="1047"/>
        <end position="1143"/>
    </location>
</feature>
<evidence type="ECO:0008006" key="8">
    <source>
        <dbReference type="Google" id="ProtNLM"/>
    </source>
</evidence>
<feature type="compositionally biased region" description="Polar residues" evidence="2">
    <location>
        <begin position="389"/>
        <end position="403"/>
    </location>
</feature>
<comment type="similarity">
    <text evidence="1">Belongs to the TTC21 family.</text>
</comment>
<feature type="domain" description="Tetratricopeptide repeat protein 21A/21B N-terminal ARM repeat" evidence="3">
    <location>
        <begin position="49"/>
        <end position="262"/>
    </location>
</feature>
<evidence type="ECO:0000256" key="1">
    <source>
        <dbReference type="ARBA" id="ARBA00010935"/>
    </source>
</evidence>
<organism evidence="6 7">
    <name type="scientific">Tritrichomonas foetus</name>
    <dbReference type="NCBI Taxonomy" id="1144522"/>
    <lineage>
        <taxon>Eukaryota</taxon>
        <taxon>Metamonada</taxon>
        <taxon>Parabasalia</taxon>
        <taxon>Tritrichomonadida</taxon>
        <taxon>Tritrichomonadidae</taxon>
        <taxon>Tritrichomonas</taxon>
    </lineage>
</organism>
<feature type="compositionally biased region" description="Low complexity" evidence="2">
    <location>
        <begin position="404"/>
        <end position="418"/>
    </location>
</feature>
<dbReference type="SUPFAM" id="SSF48452">
    <property type="entry name" value="TPR-like"/>
    <property type="match status" value="4"/>
</dbReference>
<dbReference type="EMBL" id="MLAK01000259">
    <property type="protein sequence ID" value="OHT15210.1"/>
    <property type="molecule type" value="Genomic_DNA"/>
</dbReference>
<feature type="domain" description="Tetratricopeptide repeat protein 21A/21B C-terminal ARM" evidence="4">
    <location>
        <begin position="1179"/>
        <end position="1366"/>
    </location>
</feature>
<sequence>MSFFYQDIFISIVETISLIIQLNRKSLFLNVLFLNSTTPTLSLCFHERILYYWRHGLYGHTISFCRKLLEARNSDLFINMWLALALSIENDTDSAIEELQRMSCRGDLALLFNVCLFFIHKNAIEPNTEIIEEIRRRIRELAPESNNFCLHSAAYISWAFGKYDLAEKFLGLVKDKEITYSLYGWISLSKKEYKNSYDYFDKVLSNHLKSTDLLSLYGKAILLANMSDFSNSIQIFAKILSHYDFPEIHFEKARIYIAMNRWPLATETVRSELNGLVSPLECHLVELFNALLTDSDIIQAEQFMKLLLEDIDQYEMKNWKLALEIGKSIISLCHQTNELIELVIKIMENASQITSKVLPFLSYCHYMKRDYLSANDILDVMSGNLTNPNLNQSTNLNSSINSPDQNSNQNENKNSNNDKNFDEKETDKKEENENSNTNQRSTEQTFTPVPDDIYSLDVRLSTLFETNRIAEIADKLDFYKDAVKEIIQFKTIDVRFYRLQTGCTGKNVFELCELILNHIDIVKSKYIRPTPKGNIQFINQFCSKEFIHETFKNDFAPMETMYERFLSFFSEFRLDSIVTALDEIILQNKSLVYSPDGLFGEKVGEIFKTLFRFTGNAAPLKLQYAVYLNMNQKYLESMNVIQSYLIQRWPFRLPISFLTAAMNEAALGNIESTRLYLDSVINISPIFHTLLDFILLKCKIERNLMYLPDSCENLPILSLLKILDLIIEIGDYDKSQPYFITAAALATYPKEKAHLILRQAKLLASKKQYQKAFDLLNKLSHHQKYLNEAVSTEAYIYLHFLGDADNYMLKYEQLCEYSPSAEHFLMAGDAFAAICEFEYAANFYQEAYQLENDTSTLQKMVSSLIKSHQFNCAISKYKMIGCTPLFLIQTLYKLKQLQKAKQYLEHSIQLIRTTQQLTIAPYIELRGDVHSDLEENSEAIEDYKVALSIYTDICDQAFPNVFIDDIKKRASIIAKKIGDLTPMREKVLDDYYLSLKFDNTNVEAFVSIFNFYKMRNDLAACHKLCIDFLANFSSSETVALLLTTIETHDFTKSINSLENVLDAHPRFHRALVRLIEICARAGKLQVAKNRLNKYIDDYSPGIYFCRGLLMLYFGNISESLKHFTIASKSRQWGFSAKLCMFNLLVNPERKYIWCEKEPLTSEENLQKASDLLGTMQLDEIENLLLTAELFSAHNTESAVTRALELFNQVIDIQQHNIPALVGIARCSIRLGDKKQANIYIDKVLLFKPFHETFAYFEECYLMRASIISGEKDFRASQHFIFLAIDLNLSSKKGWEKSGVVYKQNKMFSEAAIAYSRCWDLGDRKDPEIGYNYAYCSLKANRPDEALVICRKLLDDNPGKTDLLESIMIPAFKKLKS</sequence>
<feature type="region of interest" description="Disordered" evidence="2">
    <location>
        <begin position="389"/>
        <end position="448"/>
    </location>
</feature>
<reference evidence="6" key="1">
    <citation type="submission" date="2016-10" db="EMBL/GenBank/DDBJ databases">
        <authorList>
            <person name="Benchimol M."/>
            <person name="Almeida L.G."/>
            <person name="Vasconcelos A.T."/>
            <person name="Perreira-Neves A."/>
            <person name="Rosa I.A."/>
            <person name="Tasca T."/>
            <person name="Bogo M.R."/>
            <person name="de Souza W."/>
        </authorList>
    </citation>
    <scope>NUCLEOTIDE SEQUENCE [LARGE SCALE GENOMIC DNA]</scope>
    <source>
        <strain evidence="6">K</strain>
    </source>
</reference>
<name>A0A1J4KVN5_9EUKA</name>
<evidence type="ECO:0000313" key="6">
    <source>
        <dbReference type="EMBL" id="OHT15210.1"/>
    </source>
</evidence>
<evidence type="ECO:0000256" key="2">
    <source>
        <dbReference type="SAM" id="MobiDB-lite"/>
    </source>
</evidence>
<dbReference type="Pfam" id="PF25062">
    <property type="entry name" value="ARM_TT21_N"/>
    <property type="match status" value="1"/>
</dbReference>
<evidence type="ECO:0000313" key="7">
    <source>
        <dbReference type="Proteomes" id="UP000179807"/>
    </source>
</evidence>
<dbReference type="VEuPathDB" id="TrichDB:TRFO_42667"/>
<dbReference type="InterPro" id="IPR011990">
    <property type="entry name" value="TPR-like_helical_dom_sf"/>
</dbReference>
<keyword evidence="7" id="KW-1185">Reference proteome</keyword>
<feature type="compositionally biased region" description="Basic and acidic residues" evidence="2">
    <location>
        <begin position="419"/>
        <end position="432"/>
    </location>
</feature>
<dbReference type="PANTHER" id="PTHR14699:SF0">
    <property type="entry name" value="TETRATRICOPEPTIDE REPEAT PROTEIN 21 HOMOLOG"/>
    <property type="match status" value="1"/>
</dbReference>
<dbReference type="Pfam" id="PF25064">
    <property type="entry name" value="ARM_TT21_5th"/>
    <property type="match status" value="1"/>
</dbReference>
<dbReference type="GO" id="GO:0030991">
    <property type="term" value="C:intraciliary transport particle A"/>
    <property type="evidence" value="ECO:0007669"/>
    <property type="project" value="TreeGrafter"/>
</dbReference>
<accession>A0A1J4KVN5</accession>
<dbReference type="InterPro" id="IPR056835">
    <property type="entry name" value="ARM_TT21_5th"/>
</dbReference>
<dbReference type="Pfam" id="PF25063">
    <property type="entry name" value="ARM_TT21_C"/>
    <property type="match status" value="1"/>
</dbReference>
<protein>
    <recommendedName>
        <fullName evidence="8">TPR Domain containing protein</fullName>
    </recommendedName>
</protein>
<evidence type="ECO:0000259" key="5">
    <source>
        <dbReference type="Pfam" id="PF25064"/>
    </source>
</evidence>
<evidence type="ECO:0000259" key="4">
    <source>
        <dbReference type="Pfam" id="PF25063"/>
    </source>
</evidence>
<dbReference type="GeneID" id="94849127"/>
<dbReference type="GO" id="GO:0035721">
    <property type="term" value="P:intraciliary retrograde transport"/>
    <property type="evidence" value="ECO:0007669"/>
    <property type="project" value="TreeGrafter"/>
</dbReference>
<dbReference type="GO" id="GO:0005929">
    <property type="term" value="C:cilium"/>
    <property type="evidence" value="ECO:0007669"/>
    <property type="project" value="GOC"/>
</dbReference>
<evidence type="ECO:0000259" key="3">
    <source>
        <dbReference type="Pfam" id="PF25062"/>
    </source>
</evidence>
<dbReference type="InterPro" id="IPR056833">
    <property type="entry name" value="ARM_TT21_N"/>
</dbReference>
<dbReference type="InterPro" id="IPR040364">
    <property type="entry name" value="TTC21A/TTC21B"/>
</dbReference>
<comment type="caution">
    <text evidence="6">The sequence shown here is derived from an EMBL/GenBank/DDBJ whole genome shotgun (WGS) entry which is preliminary data.</text>
</comment>
<dbReference type="RefSeq" id="XP_068368346.1">
    <property type="nucleotide sequence ID" value="XM_068514423.1"/>
</dbReference>
<gene>
    <name evidence="6" type="ORF">TRFO_42667</name>
</gene>
<dbReference type="Gene3D" id="1.25.40.10">
    <property type="entry name" value="Tetratricopeptide repeat domain"/>
    <property type="match status" value="3"/>
</dbReference>
<dbReference type="InterPro" id="IPR056834">
    <property type="entry name" value="ARM_TT21_C"/>
</dbReference>
<proteinExistence type="inferred from homology"/>
<dbReference type="OrthoDB" id="10259630at2759"/>